<dbReference type="InterPro" id="IPR029035">
    <property type="entry name" value="DHS-like_NAD/FAD-binding_dom"/>
</dbReference>
<organism evidence="10 11">
    <name type="scientific">Phocaeicola vulgatus str. 3975 RP4</name>
    <dbReference type="NCBI Taxonomy" id="1339352"/>
    <lineage>
        <taxon>Bacteria</taxon>
        <taxon>Pseudomonadati</taxon>
        <taxon>Bacteroidota</taxon>
        <taxon>Bacteroidia</taxon>
        <taxon>Bacteroidales</taxon>
        <taxon>Bacteroidaceae</taxon>
        <taxon>Phocaeicola</taxon>
    </lineage>
</organism>
<reference evidence="10 11" key="1">
    <citation type="submission" date="2014-04" db="EMBL/GenBank/DDBJ databases">
        <authorList>
            <person name="Sears C."/>
            <person name="Carroll K."/>
            <person name="Sack B.R."/>
            <person name="Qadri F."/>
            <person name="Myers L.L."/>
            <person name="Chung G.-T."/>
            <person name="Escheverria P."/>
            <person name="Fraser C.M."/>
            <person name="Sadzewicz L."/>
            <person name="Shefchek K.A."/>
            <person name="Tallon L."/>
            <person name="Das S.P."/>
            <person name="Daugherty S."/>
            <person name="Mongodin E.F."/>
        </authorList>
    </citation>
    <scope>NUCLEOTIDE SEQUENCE [LARGE SCALE GENOMIC DNA]</scope>
    <source>
        <strain evidence="10 11">3975 RP4</strain>
    </source>
</reference>
<comment type="catalytic activity">
    <reaction evidence="7">
        <text>NAD(+) + H2O = ADP-D-ribose + nicotinamide + H(+)</text>
        <dbReference type="Rhea" id="RHEA:16301"/>
        <dbReference type="ChEBI" id="CHEBI:15377"/>
        <dbReference type="ChEBI" id="CHEBI:15378"/>
        <dbReference type="ChEBI" id="CHEBI:17154"/>
        <dbReference type="ChEBI" id="CHEBI:57540"/>
        <dbReference type="ChEBI" id="CHEBI:57967"/>
        <dbReference type="EC" id="3.2.2.5"/>
    </reaction>
    <physiologicalReaction direction="left-to-right" evidence="7">
        <dbReference type="Rhea" id="RHEA:16302"/>
    </physiologicalReaction>
</comment>
<dbReference type="InterPro" id="IPR026590">
    <property type="entry name" value="Ssirtuin_cat_dom"/>
</dbReference>
<dbReference type="EMBL" id="JNHM01000174">
    <property type="protein sequence ID" value="KDS43697.1"/>
    <property type="molecule type" value="Genomic_DNA"/>
</dbReference>
<sequence length="471" mass="53991">MPINKNVFIKNYLSALNNGDAAIFAGAGLSAPSGCVNWKQLLREIAEELELDIEKESDLVAIAQYYYNKNGCNRTKLNDTIKDAFQTGKQPNVNHNILAKLPIFTYWTTNYDKLIEKALENNGKICDIKTCCANLTTTLKGRNVVVYKMHGDVDHPEDAVLIRDDYESYNQEKAPFINTLSGDLMTKTFLFIGFSFTDPNFYYICAHLRARLKGNMREHYCFLKDVSKTDYKDEDEFKYEKRKLSYFIDDLKRFNIKTVLIQEYSEITEILQSIKRVYNGRTVYLSGAAAEYNPDGKDAYEKFISKLSGRLIYEGYKIVSGYGLGVGSAVISGALSEIYYNQKKSLTDQLILRPFPQGDDAKEMWETYRQDMISYSGISIFLLGNKKESGTIVPSNGMRSEYEISKEQGNFLIPIGRTGYISKELWNELLEERQDDHTFDIYRHDIESLGDDTKTLDEVIEIVIELIKKVK</sequence>
<feature type="domain" description="Deacetylase sirtuin-type" evidence="9">
    <location>
        <begin position="2"/>
        <end position="288"/>
    </location>
</feature>
<evidence type="ECO:0000256" key="5">
    <source>
        <dbReference type="ARBA" id="ARBA00035014"/>
    </source>
</evidence>
<comment type="similarity">
    <text evidence="5">Belongs to the soluble Thoeris ThsA family.</text>
</comment>
<evidence type="ECO:0000256" key="6">
    <source>
        <dbReference type="ARBA" id="ARBA00035033"/>
    </source>
</evidence>
<dbReference type="Pfam" id="PF18185">
    <property type="entry name" value="STALD"/>
    <property type="match status" value="1"/>
</dbReference>
<dbReference type="Proteomes" id="UP000027661">
    <property type="component" value="Unassembled WGS sequence"/>
</dbReference>
<dbReference type="PATRIC" id="fig|1339352.3.peg.4209"/>
<name>A0A069S427_PHOVU</name>
<dbReference type="EC" id="3.2.2.5" evidence="4"/>
<accession>A0A069S427</accession>
<evidence type="ECO:0000256" key="3">
    <source>
        <dbReference type="ARBA" id="ARBA00023118"/>
    </source>
</evidence>
<dbReference type="AlphaFoldDB" id="A0A069S427"/>
<evidence type="ECO:0000256" key="7">
    <source>
        <dbReference type="ARBA" id="ARBA00047575"/>
    </source>
</evidence>
<evidence type="ECO:0000256" key="2">
    <source>
        <dbReference type="ARBA" id="ARBA00023027"/>
    </source>
</evidence>
<dbReference type="GO" id="GO:0051607">
    <property type="term" value="P:defense response to virus"/>
    <property type="evidence" value="ECO:0007669"/>
    <property type="project" value="UniProtKB-KW"/>
</dbReference>
<keyword evidence="2" id="KW-0520">NAD</keyword>
<dbReference type="Pfam" id="PF13289">
    <property type="entry name" value="SIR2_2"/>
    <property type="match status" value="1"/>
</dbReference>
<dbReference type="InterPro" id="IPR041486">
    <property type="entry name" value="ThsA_STALD"/>
</dbReference>
<comment type="caution">
    <text evidence="10">The sequence shown here is derived from an EMBL/GenBank/DDBJ whole genome shotgun (WGS) entry which is preliminary data.</text>
</comment>
<evidence type="ECO:0000256" key="1">
    <source>
        <dbReference type="ARBA" id="ARBA00022801"/>
    </source>
</evidence>
<dbReference type="GO" id="GO:0003953">
    <property type="term" value="F:NAD+ nucleosidase activity"/>
    <property type="evidence" value="ECO:0007669"/>
    <property type="project" value="UniProtKB-EC"/>
</dbReference>
<evidence type="ECO:0000313" key="11">
    <source>
        <dbReference type="Proteomes" id="UP000027661"/>
    </source>
</evidence>
<dbReference type="CDD" id="cd01406">
    <property type="entry name" value="SIR2-like"/>
    <property type="match status" value="1"/>
</dbReference>
<proteinExistence type="inferred from homology"/>
<keyword evidence="1" id="KW-0378">Hydrolase</keyword>
<dbReference type="SUPFAM" id="SSF52467">
    <property type="entry name" value="DHS-like NAD/FAD-binding domain"/>
    <property type="match status" value="1"/>
</dbReference>
<gene>
    <name evidence="10" type="ORF">M099_4497</name>
</gene>
<dbReference type="RefSeq" id="WP_004310543.1">
    <property type="nucleotide sequence ID" value="NZ_JNHM01000174.1"/>
</dbReference>
<comment type="caution">
    <text evidence="8">Lacks conserved residue(s) required for the propagation of feature annotation.</text>
</comment>
<evidence type="ECO:0000256" key="8">
    <source>
        <dbReference type="PROSITE-ProRule" id="PRU00236"/>
    </source>
</evidence>
<protein>
    <recommendedName>
        <fullName evidence="6">NAD(+) hydrolase ThsA</fullName>
        <ecNumber evidence="4">3.2.2.5</ecNumber>
    </recommendedName>
</protein>
<keyword evidence="3" id="KW-0051">Antiviral defense</keyword>
<dbReference type="PROSITE" id="PS50305">
    <property type="entry name" value="SIRTUIN"/>
    <property type="match status" value="1"/>
</dbReference>
<evidence type="ECO:0000256" key="4">
    <source>
        <dbReference type="ARBA" id="ARBA00034327"/>
    </source>
</evidence>
<evidence type="ECO:0000259" key="9">
    <source>
        <dbReference type="PROSITE" id="PS50305"/>
    </source>
</evidence>
<evidence type="ECO:0000313" key="10">
    <source>
        <dbReference type="EMBL" id="KDS43697.1"/>
    </source>
</evidence>